<keyword evidence="3" id="KW-1185">Reference proteome</keyword>
<feature type="transmembrane region" description="Helical" evidence="1">
    <location>
        <begin position="12"/>
        <end position="37"/>
    </location>
</feature>
<dbReference type="PATRIC" id="fig|582680.7.peg.1337"/>
<name>A0A0F0L2T0_9MICO</name>
<organism evidence="2 3">
    <name type="scientific">Microbacterium azadirachtae</name>
    <dbReference type="NCBI Taxonomy" id="582680"/>
    <lineage>
        <taxon>Bacteria</taxon>
        <taxon>Bacillati</taxon>
        <taxon>Actinomycetota</taxon>
        <taxon>Actinomycetes</taxon>
        <taxon>Micrococcales</taxon>
        <taxon>Microbacteriaceae</taxon>
        <taxon>Microbacterium</taxon>
    </lineage>
</organism>
<reference evidence="2 3" key="1">
    <citation type="submission" date="2015-02" db="EMBL/GenBank/DDBJ databases">
        <title>Draft genome sequences of ten Microbacterium spp. with emphasis on heavy metal contaminated environments.</title>
        <authorList>
            <person name="Corretto E."/>
        </authorList>
    </citation>
    <scope>NUCLEOTIDE SEQUENCE [LARGE SCALE GENOMIC DNA]</scope>
    <source>
        <strain evidence="2 3">DSM 23848</strain>
    </source>
</reference>
<keyword evidence="1" id="KW-0812">Transmembrane</keyword>
<keyword evidence="1" id="KW-1133">Transmembrane helix</keyword>
<sequence length="138" mass="13989">MANQRNQGSEDGLGLVEVVIAMFLLALVAVSLLPALVNGLRFSAQQSSVATATRQLNGLIDQVRQSPDCATMGSILGTAATPRTFLDGHGNSYTTQAAIGSCSKGSTVSIHLTATQGGNALAAADALVIVPPDPVTSP</sequence>
<proteinExistence type="predicted"/>
<evidence type="ECO:0008006" key="4">
    <source>
        <dbReference type="Google" id="ProtNLM"/>
    </source>
</evidence>
<dbReference type="Proteomes" id="UP000033448">
    <property type="component" value="Unassembled WGS sequence"/>
</dbReference>
<evidence type="ECO:0000313" key="3">
    <source>
        <dbReference type="Proteomes" id="UP000033448"/>
    </source>
</evidence>
<keyword evidence="1" id="KW-0472">Membrane</keyword>
<dbReference type="AlphaFoldDB" id="A0A0F0L2T0"/>
<protein>
    <recommendedName>
        <fullName evidence="4">Type II secretion system protein</fullName>
    </recommendedName>
</protein>
<dbReference type="RefSeq" id="WP_045250009.1">
    <property type="nucleotide sequence ID" value="NZ_CP099706.1"/>
</dbReference>
<accession>A0A0F0L2T0</accession>
<evidence type="ECO:0000256" key="1">
    <source>
        <dbReference type="SAM" id="Phobius"/>
    </source>
</evidence>
<evidence type="ECO:0000313" key="2">
    <source>
        <dbReference type="EMBL" id="KJL25811.1"/>
    </source>
</evidence>
<dbReference type="EMBL" id="JYIT01000068">
    <property type="protein sequence ID" value="KJL25811.1"/>
    <property type="molecule type" value="Genomic_DNA"/>
</dbReference>
<gene>
    <name evidence="2" type="ORF">RL72_01298</name>
</gene>
<comment type="caution">
    <text evidence="2">The sequence shown here is derived from an EMBL/GenBank/DDBJ whole genome shotgun (WGS) entry which is preliminary data.</text>
</comment>